<dbReference type="InterPro" id="IPR016024">
    <property type="entry name" value="ARM-type_fold"/>
</dbReference>
<dbReference type="PANTHER" id="PTHR23346">
    <property type="entry name" value="TRANSLATIONAL ACTIVATOR GCN1-RELATED"/>
    <property type="match status" value="1"/>
</dbReference>
<dbReference type="PANTHER" id="PTHR23346:SF7">
    <property type="entry name" value="STALLED RIBOSOME SENSOR GCN1"/>
    <property type="match status" value="1"/>
</dbReference>
<dbReference type="Pfam" id="PF24987">
    <property type="entry name" value="HEAT_EF3_N"/>
    <property type="match status" value="2"/>
</dbReference>
<dbReference type="GO" id="GO:0005829">
    <property type="term" value="C:cytosol"/>
    <property type="evidence" value="ECO:0007669"/>
    <property type="project" value="TreeGrafter"/>
</dbReference>
<keyword evidence="2" id="KW-0677">Repeat</keyword>
<evidence type="ECO:0000313" key="5">
    <source>
        <dbReference type="EMBL" id="WFD34946.1"/>
    </source>
</evidence>
<reference evidence="5" key="1">
    <citation type="submission" date="2023-03" db="EMBL/GenBank/DDBJ databases">
        <title>Mating type loci evolution in Malassezia.</title>
        <authorList>
            <person name="Coelho M.A."/>
        </authorList>
    </citation>
    <scope>NUCLEOTIDE SEQUENCE</scope>
    <source>
        <strain evidence="5">CBS 11721</strain>
    </source>
</reference>
<dbReference type="SUPFAM" id="SSF48371">
    <property type="entry name" value="ARM repeat"/>
    <property type="match status" value="4"/>
</dbReference>
<dbReference type="Pfam" id="PF12074">
    <property type="entry name" value="Gcn1_N"/>
    <property type="match status" value="1"/>
</dbReference>
<evidence type="ECO:0000313" key="6">
    <source>
        <dbReference type="Proteomes" id="UP001219933"/>
    </source>
</evidence>
<accession>A0AAF0EV76</accession>
<dbReference type="Pfam" id="PF24984">
    <property type="entry name" value="HEAT_EF3_GNC1"/>
    <property type="match status" value="1"/>
</dbReference>
<comment type="similarity">
    <text evidence="1">Belongs to the GCN1 family.</text>
</comment>
<protein>
    <submittedName>
        <fullName evidence="5">Translational activator of GCN4</fullName>
    </submittedName>
</protein>
<dbReference type="EMBL" id="CP119878">
    <property type="protein sequence ID" value="WFD34946.1"/>
    <property type="molecule type" value="Genomic_DNA"/>
</dbReference>
<name>A0AAF0EV76_9BASI</name>
<proteinExistence type="inferred from homology"/>
<evidence type="ECO:0000256" key="2">
    <source>
        <dbReference type="ARBA" id="ARBA00022737"/>
    </source>
</evidence>
<keyword evidence="6" id="KW-1185">Reference proteome</keyword>
<dbReference type="SMART" id="SM01349">
    <property type="entry name" value="TOG"/>
    <property type="match status" value="1"/>
</dbReference>
<feature type="repeat" description="HEAT" evidence="3">
    <location>
        <begin position="1525"/>
        <end position="1563"/>
    </location>
</feature>
<dbReference type="InterPro" id="IPR011989">
    <property type="entry name" value="ARM-like"/>
</dbReference>
<dbReference type="InterPro" id="IPR034085">
    <property type="entry name" value="TOG"/>
</dbReference>
<dbReference type="Pfam" id="PF24993">
    <property type="entry name" value="GNC1_N"/>
    <property type="match status" value="1"/>
</dbReference>
<dbReference type="InterPro" id="IPR057546">
    <property type="entry name" value="HEAT_GCN1"/>
</dbReference>
<evidence type="ECO:0000259" key="4">
    <source>
        <dbReference type="SMART" id="SM01349"/>
    </source>
</evidence>
<dbReference type="PROSITE" id="PS50077">
    <property type="entry name" value="HEAT_REPEAT"/>
    <property type="match status" value="2"/>
</dbReference>
<sequence>MNLASRYNIKVSSLVEYTHSGIFLISIILVTPEEPDPVLIRFNDAESPYNSDDDMAPRRPRAAASESEVDWDTFFEQITSILRGSRTGPKDSFFQHGVPAIAGDETVEPEQLSELVQLVFSTSGVPTRRATLVKALDAVDLLIVADKSGSTVLKDLYDAVKKASDGLIGAKGNLNVGRKTLYYVYTWLVFILKHVLRTQTELIPVAALLSAVSIAYVQLLITSKGPDAVLHGVHRSTWRVIRNAHESIPKVLDILLGLGTQEAVAFVGLVVDVCLHLRVGKETEKGAADGVGFSYVTAVKDKILQEYTTKIVASKKPVHESVIFSLELFFRRVVDAQSLEAHVLPTLDKMMLRSPEVVLPVAAALLSFGNGDAVIGHVCKSFVPSAQSANAATRAGAVTLAKAIKHAQISTDAANNVINTVCSTVKPGESRSVEQSETVYTVLENLPLEGTRVEETLAAMIQKENQPVPLAAAVKALFERTKSSGPMPKPAVDALLAKLETPKAPLRGAVLGVLDDYCMKDRSDHIAAILSSLVPALKTILKNGAGSALTSTESATDAAIATSLLLSHGEKTVIDDDVILSALFKTTPKPSFLLNERVVRRVAEGTKPEAHAEALLGAITSGIKIDEGARPLVAAVMYEDLRIAKGVSSATAAIRQVALTDAKLAAWLAVQVMERVGESPPSGAALRAFLREAVACVPDREAKLDSLATLVLHAHSPALDDVEGDMFVSMCRASHDGVNIDPHDAIAERRDVYNEALANDTGAALSTICFIAPDVMLASVCSGIVAGLALDEITKVSDDDVAVWRTPDDVLHVDPLQTDTKTSRRGKGSGSIDQWEAEVRASIASKGGARLTREQQQAVDAQFAAERATRARVQEVKTRISTALGRVVAITNVPTALGHFVLPLTQRVWATLGVPRLEELDVSGEQALRGISKSWSGSANVGTSVLQAMLRTHKKDDSVEPLEELELRILYRLRFMIDRETVDSTSMCFLAPWLAEVVRHSVLRGDEEADDKAVERMQLTVDFLAACASGAAQEDFPRATVLGVLLDICRRFPMLAQDAISALRAYGDAISRSKEASEKSVIDLLLAAVYAEERQQREGALQCLVSLDVTEYEFLAPVWLAVHDDDGECARLAQCVWEDNGLDVPEVFAGELVPLLGHELPYVRETAARAIASATELHPEAAAAVRDALLEMYRTNNIDLSPQYDEFGMVIDSTLNREDPWRTRAAVADALGRIASFVGDADLGPLFDFFLENDAALADRDENARRAMIDAASAAVDAHGGQVKTVIDRLESCLGSNDVLTEAAVVLLGRAARHLEGSDAHIRRVVQRLLDALHTPSEAVQVAVAACLPPLMTAATVSPDVNDIVDGLFSELLYGEKYASRRGAAYGLAGVVKGRGVSAIRELRIMPRLADAIGDSQPTARQGALFAYETLAGTLRLLFEPYVSGILSHLLVCFGDNNTDVREATQDASRVLMQSISGQCLKTVLPSLLQGLEEKQWRTKKGAIELLGAMAYCAPRQLSAALPTVIPRLSDVLTDSHTQVRNAANRSLKEFGEVIQNPEIRSLVPVLLKALVDPNSKTSAALKALLSTKFVHYIDAPSLALIAPIIERGLRERQVLAQKHATQIVGNLASLTDSRDFVPYLDKYTPLIRVVLVSPVPDARGVAAKALGTLVERLGEIHFIDLIPSLLRVLQTDSSGVDRHGAAQGLAEVLAGLGIERMELLLPSIIENTHSKAAYVREGYLALLIYLPATFGSRFVPHLGRIVPSIVASIADEVESVREASLRAGRMIISNYSTQAVELLLPQLEPKMFSDSWRLRLSALQLVGDLLFRLSGISGKAEIEEDGTEESAAVNSSVQKALISALGADRRNRILAALYILRQDPNIPVRQSAIQTWKALVHNTPRTAREILPVMLDLLVGALASTGEEQREMAGRTMGELVRKLGEKILHEAIPLLAARGSAAPEPETRAGVAHAVYEVIANATRVQLEDHEDALIEIVRRALVDPSSTVRTAAARAFDAVQTHLGGRATDTTIPTLLASLDGNDASAETALAALREIVRARSDVVYPVLVHSLAAVPISDRHAEALAVLAPVSGAAFAQSVDTVLSACAKTILSGTSSEALDRAVETTMANVRADSLHIVMVLLLGWMASRESPERRALACDFFVRFCRVRGDVNVEEYTIDFVRMLITLYEEDDERVNAAAMEALEACVSAQPKDSYGALVVPLRRAIEGAHGPIPGLCRPRGAKSIVPVFLHGLMHGNAEQKEQGVLGFADIVEHSTPDAIKPFVTAMVGPLIRLCGDRHVPPVKTAIILALDTMVERIPQLVRPFYPQLQRSFQKAVSEPTSANVRTRAGVALGHLMALQQRVEPVVLELVSGIEASLNGATVPVIGGAPGAEVDVGDAQALALAQVLQRVSTDKLSESTRGAVAGVVSATITAAEEPKDSVKRGVAEVAASLLLHGTAEIGPVLDRAVLLSEPIDVQFAAMVVGAAVEIAPAEFYSYAQPVQVAQLVMQWTTDAPSVARPAREAREALARVAPWADDSAVQNAL</sequence>
<dbReference type="GO" id="GO:0019887">
    <property type="term" value="F:protein kinase regulator activity"/>
    <property type="evidence" value="ECO:0007669"/>
    <property type="project" value="TreeGrafter"/>
</dbReference>
<gene>
    <name evidence="5" type="primary">GCN1</name>
    <name evidence="5" type="ORF">MCUN1_001792</name>
</gene>
<dbReference type="Proteomes" id="UP001219933">
    <property type="component" value="Chromosome 2"/>
</dbReference>
<dbReference type="Gene3D" id="1.25.10.10">
    <property type="entry name" value="Leucine-rich Repeat Variant"/>
    <property type="match status" value="5"/>
</dbReference>
<organism evidence="5 6">
    <name type="scientific">Malassezia cuniculi</name>
    <dbReference type="NCBI Taxonomy" id="948313"/>
    <lineage>
        <taxon>Eukaryota</taxon>
        <taxon>Fungi</taxon>
        <taxon>Dikarya</taxon>
        <taxon>Basidiomycota</taxon>
        <taxon>Ustilaginomycotina</taxon>
        <taxon>Malasseziomycetes</taxon>
        <taxon>Malasseziales</taxon>
        <taxon>Malasseziaceae</taxon>
        <taxon>Malassezia</taxon>
    </lineage>
</organism>
<dbReference type="GO" id="GO:0006417">
    <property type="term" value="P:regulation of translation"/>
    <property type="evidence" value="ECO:0007669"/>
    <property type="project" value="TreeGrafter"/>
</dbReference>
<feature type="domain" description="TOG" evidence="4">
    <location>
        <begin position="1350"/>
        <end position="1584"/>
    </location>
</feature>
<dbReference type="InterPro" id="IPR056810">
    <property type="entry name" value="GNC1-like_N"/>
</dbReference>
<evidence type="ECO:0000256" key="1">
    <source>
        <dbReference type="ARBA" id="ARBA00007366"/>
    </source>
</evidence>
<feature type="repeat" description="HEAT" evidence="3">
    <location>
        <begin position="1992"/>
        <end position="2030"/>
    </location>
</feature>
<dbReference type="InterPro" id="IPR021133">
    <property type="entry name" value="HEAT_type_2"/>
</dbReference>
<dbReference type="InterPro" id="IPR056809">
    <property type="entry name" value="HEAT_GCN1_fung"/>
</dbReference>
<dbReference type="Pfam" id="PF23271">
    <property type="entry name" value="HEAT_GCN1"/>
    <property type="match status" value="1"/>
</dbReference>
<evidence type="ECO:0000256" key="3">
    <source>
        <dbReference type="PROSITE-ProRule" id="PRU00103"/>
    </source>
</evidence>
<dbReference type="Pfam" id="PF24916">
    <property type="entry name" value="HEAT_GCN1_fung"/>
    <property type="match status" value="1"/>
</dbReference>
<dbReference type="InterPro" id="IPR022716">
    <property type="entry name" value="Gcn1_N"/>
</dbReference>
<dbReference type="GO" id="GO:0034198">
    <property type="term" value="P:cellular response to amino acid starvation"/>
    <property type="evidence" value="ECO:0007669"/>
    <property type="project" value="TreeGrafter"/>
</dbReference>